<evidence type="ECO:0000256" key="1">
    <source>
        <dbReference type="SAM" id="MobiDB-lite"/>
    </source>
</evidence>
<feature type="compositionally biased region" description="Basic and acidic residues" evidence="1">
    <location>
        <begin position="10"/>
        <end position="59"/>
    </location>
</feature>
<dbReference type="Proteomes" id="UP001487740">
    <property type="component" value="Unassembled WGS sequence"/>
</dbReference>
<dbReference type="AlphaFoldDB" id="A0AAW0UWZ2"/>
<comment type="caution">
    <text evidence="2">The sequence shown here is derived from an EMBL/GenBank/DDBJ whole genome shotgun (WGS) entry which is preliminary data.</text>
</comment>
<dbReference type="EMBL" id="JARAKH010000004">
    <property type="protein sequence ID" value="KAK8404560.1"/>
    <property type="molecule type" value="Genomic_DNA"/>
</dbReference>
<keyword evidence="3" id="KW-1185">Reference proteome</keyword>
<feature type="compositionally biased region" description="Low complexity" evidence="1">
    <location>
        <begin position="116"/>
        <end position="132"/>
    </location>
</feature>
<feature type="region of interest" description="Disordered" evidence="1">
    <location>
        <begin position="115"/>
        <end position="166"/>
    </location>
</feature>
<evidence type="ECO:0000313" key="3">
    <source>
        <dbReference type="Proteomes" id="UP001487740"/>
    </source>
</evidence>
<gene>
    <name evidence="2" type="ORF">O3P69_007664</name>
</gene>
<name>A0AAW0UWZ2_SCYPA</name>
<protein>
    <submittedName>
        <fullName evidence="2">Uncharacterized protein</fullName>
    </submittedName>
</protein>
<organism evidence="2 3">
    <name type="scientific">Scylla paramamosain</name>
    <name type="common">Mud crab</name>
    <dbReference type="NCBI Taxonomy" id="85552"/>
    <lineage>
        <taxon>Eukaryota</taxon>
        <taxon>Metazoa</taxon>
        <taxon>Ecdysozoa</taxon>
        <taxon>Arthropoda</taxon>
        <taxon>Crustacea</taxon>
        <taxon>Multicrustacea</taxon>
        <taxon>Malacostraca</taxon>
        <taxon>Eumalacostraca</taxon>
        <taxon>Eucarida</taxon>
        <taxon>Decapoda</taxon>
        <taxon>Pleocyemata</taxon>
        <taxon>Brachyura</taxon>
        <taxon>Eubrachyura</taxon>
        <taxon>Portunoidea</taxon>
        <taxon>Portunidae</taxon>
        <taxon>Portuninae</taxon>
        <taxon>Scylla</taxon>
    </lineage>
</organism>
<sequence length="195" mass="20871">MFGVGGSSEGARRDGKVMERGGKWREEDGNGRDRQERDRKTGEAEARARGWRSRREGRCEEAGKCGALRGKRHVTDRVTESNRGRGEARVAVALGRDIEGLNETCDLVCPRKHLSSHTSCPSSTHPHSPAPANLSSLEWLAGGTGAGRGGSSGDGGTEECVEEAVRSVEEPEGGACLWVFKGVRESIMGPRKGGE</sequence>
<reference evidence="2 3" key="1">
    <citation type="submission" date="2023-03" db="EMBL/GenBank/DDBJ databases">
        <title>High-quality genome of Scylla paramamosain provides insights in environmental adaptation.</title>
        <authorList>
            <person name="Zhang L."/>
        </authorList>
    </citation>
    <scope>NUCLEOTIDE SEQUENCE [LARGE SCALE GENOMIC DNA]</scope>
    <source>
        <strain evidence="2">LZ_2023a</strain>
        <tissue evidence="2">Muscle</tissue>
    </source>
</reference>
<feature type="compositionally biased region" description="Gly residues" evidence="1">
    <location>
        <begin position="142"/>
        <end position="155"/>
    </location>
</feature>
<accession>A0AAW0UWZ2</accession>
<feature type="region of interest" description="Disordered" evidence="1">
    <location>
        <begin position="1"/>
        <end position="59"/>
    </location>
</feature>
<proteinExistence type="predicted"/>
<evidence type="ECO:0000313" key="2">
    <source>
        <dbReference type="EMBL" id="KAK8404560.1"/>
    </source>
</evidence>